<dbReference type="PROSITE" id="PS50263">
    <property type="entry name" value="CN_HYDROLASE"/>
    <property type="match status" value="1"/>
</dbReference>
<dbReference type="PANTHER" id="PTHR43674:SF2">
    <property type="entry name" value="BETA-UREIDOPROPIONASE"/>
    <property type="match status" value="1"/>
</dbReference>
<dbReference type="KEGG" id="bpy:Bphyt_0051"/>
<dbReference type="InterPro" id="IPR001110">
    <property type="entry name" value="UPF0012_CS"/>
</dbReference>
<dbReference type="Proteomes" id="UP000001739">
    <property type="component" value="Chromosome 1"/>
</dbReference>
<proteinExistence type="inferred from homology"/>
<evidence type="ECO:0000256" key="1">
    <source>
        <dbReference type="ARBA" id="ARBA00010613"/>
    </source>
</evidence>
<evidence type="ECO:0000256" key="2">
    <source>
        <dbReference type="ARBA" id="ARBA00022801"/>
    </source>
</evidence>
<dbReference type="GO" id="GO:0033388">
    <property type="term" value="P:putrescine biosynthetic process from arginine"/>
    <property type="evidence" value="ECO:0007669"/>
    <property type="project" value="TreeGrafter"/>
</dbReference>
<keyword evidence="4" id="KW-0012">Acyltransferase</keyword>
<keyword evidence="4" id="KW-0449">Lipoprotein</keyword>
<dbReference type="PANTHER" id="PTHR43674">
    <property type="entry name" value="NITRILASE C965.09-RELATED"/>
    <property type="match status" value="1"/>
</dbReference>
<dbReference type="InterPro" id="IPR003010">
    <property type="entry name" value="C-N_Hydrolase"/>
</dbReference>
<reference evidence="4 5" key="1">
    <citation type="journal article" date="2011" name="J. Bacteriol.">
        <title>Complete genome sequence of the plant growth-promoting endophyte Burkholderia phytofirmans strain PsJN.</title>
        <authorList>
            <person name="Weilharter A."/>
            <person name="Mitter B."/>
            <person name="Shin M.V."/>
            <person name="Chain P.S."/>
            <person name="Nowak J."/>
            <person name="Sessitsch A."/>
        </authorList>
    </citation>
    <scope>NUCLEOTIDE SEQUENCE [LARGE SCALE GENOMIC DNA]</scope>
    <source>
        <strain evidence="5">DSM 17436 / LMG 22146 / PsJN</strain>
    </source>
</reference>
<accession>B2SZC2</accession>
<dbReference type="AlphaFoldDB" id="B2SZC2"/>
<dbReference type="Pfam" id="PF00795">
    <property type="entry name" value="CN_hydrolase"/>
    <property type="match status" value="1"/>
</dbReference>
<keyword evidence="2" id="KW-0378">Hydrolase</keyword>
<keyword evidence="4" id="KW-0808">Transferase</keyword>
<evidence type="ECO:0000313" key="5">
    <source>
        <dbReference type="Proteomes" id="UP000001739"/>
    </source>
</evidence>
<sequence>MQIACVQMAPRIGEKDLNVRRAIDFVTRAADLGAELVVLPELANTGYVFDSRAEAESLAEPVPDGSTTAAWSEVASALGVYIVAGIAEKADGALYNSAVLLGPDGYLGSYRKTHLWGDEKKLFASGDRPSPIYDTPLGRIAIAICYDLWFPELFRLYALGGAQIVCVPTNWVPMPNQSADRPAMANTLAMAAAHTNGLVVACADRVGVERGQPFEGQSLVVDQSGWPVGDVASRSLEEIVSASITLDARTSVGTHNDVLADRRADIYGRIPAFDGH</sequence>
<dbReference type="InterPro" id="IPR050345">
    <property type="entry name" value="Aliph_Amidase/BUP"/>
</dbReference>
<dbReference type="GO" id="GO:0016746">
    <property type="term" value="F:acyltransferase activity"/>
    <property type="evidence" value="ECO:0007669"/>
    <property type="project" value="UniProtKB-KW"/>
</dbReference>
<dbReference type="eggNOG" id="COG0388">
    <property type="taxonomic scope" value="Bacteria"/>
</dbReference>
<protein>
    <submittedName>
        <fullName evidence="4">Nitrilase/cyanide hydratase and apolipoprotein N-acyltransferase</fullName>
    </submittedName>
</protein>
<name>B2SZC2_PARPJ</name>
<evidence type="ECO:0000313" key="4">
    <source>
        <dbReference type="EMBL" id="ACD14501.1"/>
    </source>
</evidence>
<dbReference type="Gene3D" id="3.60.110.10">
    <property type="entry name" value="Carbon-nitrogen hydrolase"/>
    <property type="match status" value="1"/>
</dbReference>
<comment type="similarity">
    <text evidence="1">Belongs to the carbon-nitrogen hydrolase superfamily. NIT1/NIT2 family.</text>
</comment>
<dbReference type="PROSITE" id="PS01227">
    <property type="entry name" value="UPF0012"/>
    <property type="match status" value="1"/>
</dbReference>
<dbReference type="RefSeq" id="WP_012431160.1">
    <property type="nucleotide sequence ID" value="NC_010681.1"/>
</dbReference>
<dbReference type="CDD" id="cd07580">
    <property type="entry name" value="nitrilase_2"/>
    <property type="match status" value="1"/>
</dbReference>
<feature type="domain" description="CN hydrolase" evidence="3">
    <location>
        <begin position="1"/>
        <end position="246"/>
    </location>
</feature>
<dbReference type="EMBL" id="CP001052">
    <property type="protein sequence ID" value="ACD14501.1"/>
    <property type="molecule type" value="Genomic_DNA"/>
</dbReference>
<dbReference type="STRING" id="398527.Bphyt_0051"/>
<dbReference type="GO" id="GO:0050126">
    <property type="term" value="F:N-carbamoylputrescine amidase activity"/>
    <property type="evidence" value="ECO:0007669"/>
    <property type="project" value="TreeGrafter"/>
</dbReference>
<dbReference type="InterPro" id="IPR036526">
    <property type="entry name" value="C-N_Hydrolase_sf"/>
</dbReference>
<organism evidence="4 5">
    <name type="scientific">Paraburkholderia phytofirmans (strain DSM 17436 / LMG 22146 / PsJN)</name>
    <name type="common">Burkholderia phytofirmans</name>
    <dbReference type="NCBI Taxonomy" id="398527"/>
    <lineage>
        <taxon>Bacteria</taxon>
        <taxon>Pseudomonadati</taxon>
        <taxon>Pseudomonadota</taxon>
        <taxon>Betaproteobacteria</taxon>
        <taxon>Burkholderiales</taxon>
        <taxon>Burkholderiaceae</taxon>
        <taxon>Paraburkholderia</taxon>
    </lineage>
</organism>
<evidence type="ECO:0000259" key="3">
    <source>
        <dbReference type="PROSITE" id="PS50263"/>
    </source>
</evidence>
<dbReference type="HOGENOM" id="CLU_030130_3_1_4"/>
<dbReference type="SUPFAM" id="SSF56317">
    <property type="entry name" value="Carbon-nitrogen hydrolase"/>
    <property type="match status" value="1"/>
</dbReference>
<gene>
    <name evidence="4" type="ordered locus">Bphyt_0051</name>
</gene>